<keyword evidence="2" id="KW-1185">Reference proteome</keyword>
<name>A0ABT8M858_9EURY</name>
<gene>
    <name evidence="1" type="ORF">FGU65_04290</name>
</gene>
<evidence type="ECO:0000313" key="2">
    <source>
        <dbReference type="Proteomes" id="UP001168338"/>
    </source>
</evidence>
<dbReference type="EMBL" id="VCYH01000002">
    <property type="protein sequence ID" value="MDN7024116.1"/>
    <property type="molecule type" value="Genomic_DNA"/>
</dbReference>
<comment type="caution">
    <text evidence="1">The sequence shown here is derived from an EMBL/GenBank/DDBJ whole genome shotgun (WGS) entry which is preliminary data.</text>
</comment>
<accession>A0ABT8M858</accession>
<evidence type="ECO:0000313" key="1">
    <source>
        <dbReference type="EMBL" id="MDN7024116.1"/>
    </source>
</evidence>
<dbReference type="RefSeq" id="WP_301663203.1">
    <property type="nucleotide sequence ID" value="NZ_VCYH01000002.1"/>
</dbReference>
<reference evidence="1" key="1">
    <citation type="submission" date="2019-05" db="EMBL/GenBank/DDBJ databases">
        <title>Methanoculleus sp. FWC-SCC1, a methanogenic archaeon isolated from deep marine cold seep.</title>
        <authorList>
            <person name="Chen Y.-W."/>
            <person name="Chen S.-C."/>
            <person name="Teng N.-H."/>
            <person name="Lai M.-C."/>
        </authorList>
    </citation>
    <scope>NUCLEOTIDE SEQUENCE</scope>
    <source>
        <strain evidence="1">FWC-SCC1</strain>
    </source>
</reference>
<sequence length="832" mass="92920">MTEPPTSFHAWLTSRIRPTLQKDNGWILWCDPQREWLDLLKKAADAERFDLWADPEEHELALRNRFVQEPRKSRIVWLPVSHDDITWFKVFEPEADFIWETSLLSALRDFGVQIPGDREEELAPLLATYVYERFDSPKADWKDFTAGAAKGELINDRRMLEVLAGSSGAFEALRSEGKFEIFARRAMEDFGLPDPALLDEDIWKREVTAVLLCTEAAAANPDSPPPEAERIIPPGLARDHALELLQQWQQNIVYIPSFEYAVKKADAMISLGSWARDLTVIPRSKGSRAVESELFRKAVDRVQGIDDIDTLAEALERDLPLFWERKSGFWGQTATDTVGWRHLVNLGGVARRLVAQNGVEQGWTRTEEALEWYRSDGWSLDVAGETLFEEVPDLPEDLQDVRDKLRRKYLRSVDAIGRAFSDLLEQDSQVIMELPTAGERALAFLTGNDAPTAFVFLDALRLDLGHRLADLINEGEPEVRATVEVARAPIPSITALGKPYALPTEADSLTVGLSPNRKTFEVTCGGSGNLAVAETWRAWLKEHVGASTTLSIEEILDGKKVKKASSSSRFIVVEGSEFDTTGHDGSLRLEGADDHLERYTSAMRKLRDAGYRRVIVVTDHGFFHWQPDPDEIEEEKPTGDISWASRRVIVGRNLTHKTALSLPVSGSDLVAIVPRSVNAFRTYGGLGFFHGGATLQELVIPVVCVQWPAKAKKVNVVLKPVGQITSEMPRIQIEPGVAGQQRLFGADAQFLARKVYVKIKNPQTGRVVFRHDNGVTVEPGGSVQTVTLTLVDAASAPEFGSQLLVLVQDADDEEQLAEEYVTLKVEIDDFWS</sequence>
<organism evidence="1 2">
    <name type="scientific">Methanoculleus frigidifontis</name>
    <dbReference type="NCBI Taxonomy" id="2584085"/>
    <lineage>
        <taxon>Archaea</taxon>
        <taxon>Methanobacteriati</taxon>
        <taxon>Methanobacteriota</taxon>
        <taxon>Stenosarchaea group</taxon>
        <taxon>Methanomicrobia</taxon>
        <taxon>Methanomicrobiales</taxon>
        <taxon>Methanomicrobiaceae</taxon>
        <taxon>Methanoculleus</taxon>
    </lineage>
</organism>
<proteinExistence type="predicted"/>
<dbReference type="Pfam" id="PF08665">
    <property type="entry name" value="PglZ"/>
    <property type="match status" value="1"/>
</dbReference>
<dbReference type="Proteomes" id="UP001168338">
    <property type="component" value="Unassembled WGS sequence"/>
</dbReference>
<protein>
    <submittedName>
        <fullName evidence="1">PglZ domain-containing protein</fullName>
    </submittedName>
</protein>